<accession>A0A2J6SNK9</accession>
<dbReference type="OrthoDB" id="72726at2759"/>
<organism evidence="1 2">
    <name type="scientific">Hyaloscypha bicolor E</name>
    <dbReference type="NCBI Taxonomy" id="1095630"/>
    <lineage>
        <taxon>Eukaryota</taxon>
        <taxon>Fungi</taxon>
        <taxon>Dikarya</taxon>
        <taxon>Ascomycota</taxon>
        <taxon>Pezizomycotina</taxon>
        <taxon>Leotiomycetes</taxon>
        <taxon>Helotiales</taxon>
        <taxon>Hyaloscyphaceae</taxon>
        <taxon>Hyaloscypha</taxon>
        <taxon>Hyaloscypha bicolor</taxon>
    </lineage>
</organism>
<dbReference type="InParanoid" id="A0A2J6SNK9"/>
<dbReference type="EMBL" id="KZ613905">
    <property type="protein sequence ID" value="PMD52355.1"/>
    <property type="molecule type" value="Genomic_DNA"/>
</dbReference>
<keyword evidence="2" id="KW-1185">Reference proteome</keyword>
<dbReference type="RefSeq" id="XP_024729259.1">
    <property type="nucleotide sequence ID" value="XM_024881626.1"/>
</dbReference>
<evidence type="ECO:0000313" key="1">
    <source>
        <dbReference type="EMBL" id="PMD52355.1"/>
    </source>
</evidence>
<name>A0A2J6SNK9_9HELO</name>
<sequence length="120" mass="13399">MPALPATRRCCSSKTRIYITSSLDTRVDSRSSNRRTHGSWLVTRPCPSDTLADLAQHGNEWEELHYITMDSTMLGFKNEANFASAEARIRWVLAQVAAKGERVNLVSATLNLTSQYPISV</sequence>
<dbReference type="AlphaFoldDB" id="A0A2J6SNK9"/>
<gene>
    <name evidence="1" type="ORF">K444DRAFT_620008</name>
</gene>
<evidence type="ECO:0000313" key="2">
    <source>
        <dbReference type="Proteomes" id="UP000235371"/>
    </source>
</evidence>
<reference evidence="1 2" key="1">
    <citation type="submission" date="2016-04" db="EMBL/GenBank/DDBJ databases">
        <title>A degradative enzymes factory behind the ericoid mycorrhizal symbiosis.</title>
        <authorList>
            <consortium name="DOE Joint Genome Institute"/>
            <person name="Martino E."/>
            <person name="Morin E."/>
            <person name="Grelet G."/>
            <person name="Kuo A."/>
            <person name="Kohler A."/>
            <person name="Daghino S."/>
            <person name="Barry K."/>
            <person name="Choi C."/>
            <person name="Cichocki N."/>
            <person name="Clum A."/>
            <person name="Copeland A."/>
            <person name="Hainaut M."/>
            <person name="Haridas S."/>
            <person name="Labutti K."/>
            <person name="Lindquist E."/>
            <person name="Lipzen A."/>
            <person name="Khouja H.-R."/>
            <person name="Murat C."/>
            <person name="Ohm R."/>
            <person name="Olson A."/>
            <person name="Spatafora J."/>
            <person name="Veneault-Fourrey C."/>
            <person name="Henrissat B."/>
            <person name="Grigoriev I."/>
            <person name="Martin F."/>
            <person name="Perotto S."/>
        </authorList>
    </citation>
    <scope>NUCLEOTIDE SEQUENCE [LARGE SCALE GENOMIC DNA]</scope>
    <source>
        <strain evidence="1 2">E</strain>
    </source>
</reference>
<dbReference type="Proteomes" id="UP000235371">
    <property type="component" value="Unassembled WGS sequence"/>
</dbReference>
<protein>
    <submittedName>
        <fullName evidence="1">Uncharacterized protein</fullName>
    </submittedName>
</protein>
<dbReference type="GeneID" id="36589703"/>
<proteinExistence type="predicted"/>